<dbReference type="EMBL" id="GL379793">
    <property type="protein sequence ID" value="EGT56650.1"/>
    <property type="molecule type" value="Genomic_DNA"/>
</dbReference>
<sequence>MFWKSVIKKIPNFARVFYSGTGLLLTLPLAAMIHPSITDQRLDFFVTWLCGSLACLTVELALHGYRSYRNNRLGSPQVPREEKLSTLSFITEKLVGVAAIQLYSIHSMKEDPSWSSNLLFFSCLLAPICSQITETSYMCKFPERYNGFNLVMAMVSLFVVVCGLFECMQVTCILVVYLAFITCLLTDRFMMYFHSSEIHFLADYIGKRVICKDNNGNEYRGDFVSVDNDFDTSKFMRLVLKNVEKESDGKFVPHAESVYVDEISSLQLANEDAIVM</sequence>
<evidence type="ECO:0000313" key="3">
    <source>
        <dbReference type="Proteomes" id="UP000008068"/>
    </source>
</evidence>
<dbReference type="InterPro" id="IPR010920">
    <property type="entry name" value="LSM_dom_sf"/>
</dbReference>
<feature type="transmembrane region" description="Helical" evidence="1">
    <location>
        <begin position="12"/>
        <end position="33"/>
    </location>
</feature>
<keyword evidence="3" id="KW-1185">Reference proteome</keyword>
<keyword evidence="1" id="KW-0812">Transmembrane</keyword>
<dbReference type="Proteomes" id="UP000008068">
    <property type="component" value="Unassembled WGS sequence"/>
</dbReference>
<reference evidence="3" key="1">
    <citation type="submission" date="2011-07" db="EMBL/GenBank/DDBJ databases">
        <authorList>
            <consortium name="Caenorhabditis brenneri Sequencing and Analysis Consortium"/>
            <person name="Wilson R.K."/>
        </authorList>
    </citation>
    <scope>NUCLEOTIDE SEQUENCE [LARGE SCALE GENOMIC DNA]</scope>
    <source>
        <strain evidence="3">PB2801</strain>
    </source>
</reference>
<keyword evidence="1" id="KW-1133">Transmembrane helix</keyword>
<feature type="transmembrane region" description="Helical" evidence="1">
    <location>
        <begin position="45"/>
        <end position="65"/>
    </location>
</feature>
<accession>G0MGK7</accession>
<dbReference type="SUPFAM" id="SSF50182">
    <property type="entry name" value="Sm-like ribonucleoproteins"/>
    <property type="match status" value="1"/>
</dbReference>
<name>G0MGK7_CAEBE</name>
<evidence type="ECO:0000313" key="2">
    <source>
        <dbReference type="EMBL" id="EGT56650.1"/>
    </source>
</evidence>
<organism evidence="3">
    <name type="scientific">Caenorhabditis brenneri</name>
    <name type="common">Nematode worm</name>
    <dbReference type="NCBI Taxonomy" id="135651"/>
    <lineage>
        <taxon>Eukaryota</taxon>
        <taxon>Metazoa</taxon>
        <taxon>Ecdysozoa</taxon>
        <taxon>Nematoda</taxon>
        <taxon>Chromadorea</taxon>
        <taxon>Rhabditida</taxon>
        <taxon>Rhabditina</taxon>
        <taxon>Rhabditomorpha</taxon>
        <taxon>Rhabditoidea</taxon>
        <taxon>Rhabditidae</taxon>
        <taxon>Peloderinae</taxon>
        <taxon>Caenorhabditis</taxon>
    </lineage>
</organism>
<evidence type="ECO:0000256" key="1">
    <source>
        <dbReference type="SAM" id="Phobius"/>
    </source>
</evidence>
<proteinExistence type="predicted"/>
<gene>
    <name evidence="2" type="ORF">CAEBREN_07022</name>
</gene>
<keyword evidence="1" id="KW-0472">Membrane</keyword>
<protein>
    <submittedName>
        <fullName evidence="2">Uncharacterized protein</fullName>
    </submittedName>
</protein>
<feature type="transmembrane region" description="Helical" evidence="1">
    <location>
        <begin position="150"/>
        <end position="180"/>
    </location>
</feature>
<dbReference type="Gene3D" id="2.30.30.100">
    <property type="match status" value="1"/>
</dbReference>
<dbReference type="AlphaFoldDB" id="G0MGK7"/>
<dbReference type="InParanoid" id="G0MGK7"/>
<dbReference type="HOGENOM" id="CLU_1001947_0_0_1"/>